<evidence type="ECO:0000313" key="2">
    <source>
        <dbReference type="Proteomes" id="UP000826550"/>
    </source>
</evidence>
<protein>
    <recommendedName>
        <fullName evidence="3">Nuclease-associated modular DNA-binding 1 domain-containing protein</fullName>
    </recommendedName>
</protein>
<sequence length="166" mass="19640">MDIPYNLIHKLEDEYGSMSNVSENNAILKSIRLKLHIKHAKRTNFTYNDFKEEKIIEYLKKGYSIYETAQLTQSSYAKVRKIKSNYKLKTLPRFKYVAIGNEFKVYSLGLSKFKIMSLSCCSNFTNTQKALRAMGYELKEAKGYFHWCNLKKDDHYIIDRNIYTKQ</sequence>
<keyword evidence="2" id="KW-1185">Reference proteome</keyword>
<accession>A0ABX8W804</accession>
<organism evidence="1 2">
    <name type="scientific">Lactobacillus panisapium</name>
    <dbReference type="NCBI Taxonomy" id="2012495"/>
    <lineage>
        <taxon>Bacteria</taxon>
        <taxon>Bacillati</taxon>
        <taxon>Bacillota</taxon>
        <taxon>Bacilli</taxon>
        <taxon>Lactobacillales</taxon>
        <taxon>Lactobacillaceae</taxon>
        <taxon>Lactobacillus</taxon>
    </lineage>
</organism>
<evidence type="ECO:0000313" key="1">
    <source>
        <dbReference type="EMBL" id="QYN53070.1"/>
    </source>
</evidence>
<reference evidence="1 2" key="1">
    <citation type="submission" date="2020-01" db="EMBL/GenBank/DDBJ databases">
        <title>Vast differences in strain-level diversity in the gut microbiota of two closely related honey bee species.</title>
        <authorList>
            <person name="Ellegaard K.M."/>
            <person name="Suenami S."/>
            <person name="Miyazaki R."/>
            <person name="Engel P."/>
        </authorList>
    </citation>
    <scope>NUCLEOTIDE SEQUENCE [LARGE SCALE GENOMIC DNA]</scope>
    <source>
        <strain evidence="1 2">ESL0416</strain>
    </source>
</reference>
<name>A0ABX8W804_9LACO</name>
<dbReference type="Proteomes" id="UP000826550">
    <property type="component" value="Chromosome"/>
</dbReference>
<dbReference type="EMBL" id="CP048268">
    <property type="protein sequence ID" value="QYN53070.1"/>
    <property type="molecule type" value="Genomic_DNA"/>
</dbReference>
<gene>
    <name evidence="1" type="ORF">GYM71_06395</name>
</gene>
<evidence type="ECO:0008006" key="3">
    <source>
        <dbReference type="Google" id="ProtNLM"/>
    </source>
</evidence>
<dbReference type="RefSeq" id="WP_220219870.1">
    <property type="nucleotide sequence ID" value="NZ_CP048268.1"/>
</dbReference>
<proteinExistence type="predicted"/>